<dbReference type="EMBL" id="JH651379">
    <property type="protein sequence ID" value="EIJ38163.1"/>
    <property type="molecule type" value="Genomic_DNA"/>
</dbReference>
<dbReference type="InterPro" id="IPR032168">
    <property type="entry name" value="DUF5004"/>
</dbReference>
<dbReference type="Pfam" id="PF16395">
    <property type="entry name" value="DUF5004"/>
    <property type="match status" value="1"/>
</dbReference>
<dbReference type="PROSITE" id="PS51257">
    <property type="entry name" value="PROKAR_LIPOPROTEIN"/>
    <property type="match status" value="1"/>
</dbReference>
<sequence length="180" mass="19718">MKTRKLIAASLVVALTGLFISCSDDDTTSCVPDYTGALSEQESGFAGTWKLTAIESSKELDLTDDDEDNPTTDIFIQQTDCQNDISYTYGTDRSYIYEVGENAEDCTNARSGTGTWKLGGNSLGVISACYEDIQNLEFNTERNEYKIQNTGTGTDVNGKSFQIIVTYTFTKELADVEPAD</sequence>
<name>I3C3H0_9FLAO</name>
<feature type="chain" id="PRO_5003668277" description="Lipocalin-like domain-containing protein" evidence="1">
    <location>
        <begin position="25"/>
        <end position="180"/>
    </location>
</feature>
<evidence type="ECO:0000313" key="3">
    <source>
        <dbReference type="Proteomes" id="UP000004690"/>
    </source>
</evidence>
<accession>I3C3H0</accession>
<dbReference type="Proteomes" id="UP000004690">
    <property type="component" value="Unassembled WGS sequence"/>
</dbReference>
<dbReference type="STRING" id="926559.JoomaDRAFT_1144"/>
<reference evidence="2 3" key="1">
    <citation type="submission" date="2012-02" db="EMBL/GenBank/DDBJ databases">
        <title>Improved High-Quality Draft genome of Joostella marina DSM 19592.</title>
        <authorList>
            <consortium name="US DOE Joint Genome Institute (JGI-PGF)"/>
            <person name="Lucas S."/>
            <person name="Copeland A."/>
            <person name="Lapidus A."/>
            <person name="Bruce D."/>
            <person name="Goodwin L."/>
            <person name="Pitluck S."/>
            <person name="Peters L."/>
            <person name="Chertkov O."/>
            <person name="Ovchinnikova G."/>
            <person name="Kyrpides N."/>
            <person name="Mavromatis K."/>
            <person name="Detter J.C."/>
            <person name="Han C."/>
            <person name="Land M."/>
            <person name="Hauser L."/>
            <person name="Markowitz V."/>
            <person name="Cheng J.-F."/>
            <person name="Hugenholtz P."/>
            <person name="Woyke T."/>
            <person name="Wu D."/>
            <person name="Tindall B."/>
            <person name="Brambilla E."/>
            <person name="Klenk H.-P."/>
            <person name="Eisen J.A."/>
        </authorList>
    </citation>
    <scope>NUCLEOTIDE SEQUENCE [LARGE SCALE GENOMIC DNA]</scope>
    <source>
        <strain evidence="2 3">DSM 19592</strain>
    </source>
</reference>
<evidence type="ECO:0008006" key="4">
    <source>
        <dbReference type="Google" id="ProtNLM"/>
    </source>
</evidence>
<evidence type="ECO:0000313" key="2">
    <source>
        <dbReference type="EMBL" id="EIJ38163.1"/>
    </source>
</evidence>
<dbReference type="eggNOG" id="ENOG5032STR">
    <property type="taxonomic scope" value="Bacteria"/>
</dbReference>
<keyword evidence="1" id="KW-0732">Signal</keyword>
<dbReference type="AlphaFoldDB" id="I3C3H0"/>
<protein>
    <recommendedName>
        <fullName evidence="4">Lipocalin-like domain-containing protein</fullName>
    </recommendedName>
</protein>
<keyword evidence="3" id="KW-1185">Reference proteome</keyword>
<dbReference type="RefSeq" id="WP_008611297.1">
    <property type="nucleotide sequence ID" value="NZ_JH651379.1"/>
</dbReference>
<dbReference type="OrthoDB" id="1447101at2"/>
<proteinExistence type="predicted"/>
<gene>
    <name evidence="2" type="ORF">JoomaDRAFT_1144</name>
</gene>
<feature type="signal peptide" evidence="1">
    <location>
        <begin position="1"/>
        <end position="24"/>
    </location>
</feature>
<dbReference type="HOGENOM" id="CLU_1562305_0_0_10"/>
<organism evidence="2 3">
    <name type="scientific">Galbibacter orientalis DSM 19592</name>
    <dbReference type="NCBI Taxonomy" id="926559"/>
    <lineage>
        <taxon>Bacteria</taxon>
        <taxon>Pseudomonadati</taxon>
        <taxon>Bacteroidota</taxon>
        <taxon>Flavobacteriia</taxon>
        <taxon>Flavobacteriales</taxon>
        <taxon>Flavobacteriaceae</taxon>
        <taxon>Galbibacter</taxon>
    </lineage>
</organism>
<evidence type="ECO:0000256" key="1">
    <source>
        <dbReference type="SAM" id="SignalP"/>
    </source>
</evidence>